<evidence type="ECO:0000313" key="2">
    <source>
        <dbReference type="EMBL" id="CAD7086237.1"/>
    </source>
</evidence>
<dbReference type="Proteomes" id="UP000594454">
    <property type="component" value="Chromosome 3"/>
</dbReference>
<name>A0A7R8YUW7_HERIL</name>
<dbReference type="InParanoid" id="A0A7R8YUW7"/>
<evidence type="ECO:0000313" key="3">
    <source>
        <dbReference type="Proteomes" id="UP000594454"/>
    </source>
</evidence>
<keyword evidence="3" id="KW-1185">Reference proteome</keyword>
<evidence type="ECO:0000256" key="1">
    <source>
        <dbReference type="SAM" id="MobiDB-lite"/>
    </source>
</evidence>
<organism evidence="2 3">
    <name type="scientific">Hermetia illucens</name>
    <name type="common">Black soldier fly</name>
    <dbReference type="NCBI Taxonomy" id="343691"/>
    <lineage>
        <taxon>Eukaryota</taxon>
        <taxon>Metazoa</taxon>
        <taxon>Ecdysozoa</taxon>
        <taxon>Arthropoda</taxon>
        <taxon>Hexapoda</taxon>
        <taxon>Insecta</taxon>
        <taxon>Pterygota</taxon>
        <taxon>Neoptera</taxon>
        <taxon>Endopterygota</taxon>
        <taxon>Diptera</taxon>
        <taxon>Brachycera</taxon>
        <taxon>Stratiomyomorpha</taxon>
        <taxon>Stratiomyidae</taxon>
        <taxon>Hermetiinae</taxon>
        <taxon>Hermetia</taxon>
    </lineage>
</organism>
<reference evidence="2 3" key="1">
    <citation type="submission" date="2020-11" db="EMBL/GenBank/DDBJ databases">
        <authorList>
            <person name="Wallbank WR R."/>
            <person name="Pardo Diaz C."/>
            <person name="Kozak K."/>
            <person name="Martin S."/>
            <person name="Jiggins C."/>
            <person name="Moest M."/>
            <person name="Warren A I."/>
            <person name="Generalovic N T."/>
            <person name="Byers J.R.P. K."/>
            <person name="Montejo-Kovacevich G."/>
            <person name="Yen C E."/>
        </authorList>
    </citation>
    <scope>NUCLEOTIDE SEQUENCE [LARGE SCALE GENOMIC DNA]</scope>
</reference>
<sequence>MFTTHRQDMRNGLQDESPWPSRIQTAAPLPTRSTFEKADSESVTCPGSICDPYMLPYSTFYYPAGPYGPRICLCPYVPLHQMSPLPRP</sequence>
<accession>A0A7R8YUW7</accession>
<dbReference type="AlphaFoldDB" id="A0A7R8YUW7"/>
<proteinExistence type="predicted"/>
<dbReference type="EMBL" id="LR899011">
    <property type="protein sequence ID" value="CAD7086237.1"/>
    <property type="molecule type" value="Genomic_DNA"/>
</dbReference>
<feature type="region of interest" description="Disordered" evidence="1">
    <location>
        <begin position="1"/>
        <end position="22"/>
    </location>
</feature>
<gene>
    <name evidence="2" type="ORF">HERILL_LOCUS9025</name>
</gene>
<protein>
    <submittedName>
        <fullName evidence="2">Uncharacterized protein</fullName>
    </submittedName>
</protein>